<dbReference type="AlphaFoldDB" id="A0A8J2YU14"/>
<dbReference type="PROSITE" id="PS00061">
    <property type="entry name" value="ADH_SHORT"/>
    <property type="match status" value="1"/>
</dbReference>
<dbReference type="InterPro" id="IPR036291">
    <property type="entry name" value="NAD(P)-bd_dom_sf"/>
</dbReference>
<evidence type="ECO:0000256" key="2">
    <source>
        <dbReference type="ARBA" id="ARBA00023002"/>
    </source>
</evidence>
<sequence>MSGPMETTNRRLAGKCCFITGAASGLGKAMATAFAGEGAQVAVADRDAEAGRAVAASLGNGFYVALDVTDETQWTVALGAAVRAMGRLDVLVNNAGVVAAKPIEETTLAEWRFVNSVNVEGTFLGCKHAIPHLRASGGGAIINLSSVAGITAAPMMAAYSASKGAVRALTKTVAIELARKGDQIRCNSIHPVFFETPMLDQMAATTRDPARFRTNLAGTVPLGRFGQPEEVAALAVYLASDEARFITGAEFAIDGGFTAA</sequence>
<proteinExistence type="inferred from homology"/>
<comment type="caution">
    <text evidence="3">The sequence shown here is derived from an EMBL/GenBank/DDBJ whole genome shotgun (WGS) entry which is preliminary data.</text>
</comment>
<evidence type="ECO:0000313" key="4">
    <source>
        <dbReference type="Proteomes" id="UP000646365"/>
    </source>
</evidence>
<dbReference type="EMBL" id="BMJQ01000007">
    <property type="protein sequence ID" value="GGF21883.1"/>
    <property type="molecule type" value="Genomic_DNA"/>
</dbReference>
<dbReference type="NCBIfam" id="NF005559">
    <property type="entry name" value="PRK07231.1"/>
    <property type="match status" value="1"/>
</dbReference>
<name>A0A8J2YU14_9PROT</name>
<accession>A0A8J2YU14</accession>
<dbReference type="InterPro" id="IPR002347">
    <property type="entry name" value="SDR_fam"/>
</dbReference>
<dbReference type="InterPro" id="IPR020904">
    <property type="entry name" value="Sc_DH/Rdtase_CS"/>
</dbReference>
<dbReference type="PRINTS" id="PR00081">
    <property type="entry name" value="GDHRDH"/>
</dbReference>
<gene>
    <name evidence="3" type="ORF">GCM10011611_29930</name>
</gene>
<dbReference type="GO" id="GO:0016491">
    <property type="term" value="F:oxidoreductase activity"/>
    <property type="evidence" value="ECO:0007669"/>
    <property type="project" value="UniProtKB-KW"/>
</dbReference>
<dbReference type="PANTHER" id="PTHR24321:SF15">
    <property type="entry name" value="OXIDOREDUCTASE UCPA"/>
    <property type="match status" value="1"/>
</dbReference>
<reference evidence="3" key="1">
    <citation type="journal article" date="2014" name="Int. J. Syst. Evol. Microbiol.">
        <title>Complete genome sequence of Corynebacterium casei LMG S-19264T (=DSM 44701T), isolated from a smear-ripened cheese.</title>
        <authorList>
            <consortium name="US DOE Joint Genome Institute (JGI-PGF)"/>
            <person name="Walter F."/>
            <person name="Albersmeier A."/>
            <person name="Kalinowski J."/>
            <person name="Ruckert C."/>
        </authorList>
    </citation>
    <scope>NUCLEOTIDE SEQUENCE</scope>
    <source>
        <strain evidence="3">CGMCC 1.15725</strain>
    </source>
</reference>
<keyword evidence="2" id="KW-0560">Oxidoreductase</keyword>
<dbReference type="PANTHER" id="PTHR24321">
    <property type="entry name" value="DEHYDROGENASES, SHORT CHAIN"/>
    <property type="match status" value="1"/>
</dbReference>
<evidence type="ECO:0000256" key="1">
    <source>
        <dbReference type="ARBA" id="ARBA00006484"/>
    </source>
</evidence>
<comment type="similarity">
    <text evidence="1">Belongs to the short-chain dehydrogenases/reductases (SDR) family.</text>
</comment>
<evidence type="ECO:0000313" key="3">
    <source>
        <dbReference type="EMBL" id="GGF21883.1"/>
    </source>
</evidence>
<dbReference type="FunFam" id="3.40.50.720:FF:000084">
    <property type="entry name" value="Short-chain dehydrogenase reductase"/>
    <property type="match status" value="1"/>
</dbReference>
<dbReference type="Gene3D" id="3.40.50.720">
    <property type="entry name" value="NAD(P)-binding Rossmann-like Domain"/>
    <property type="match status" value="1"/>
</dbReference>
<keyword evidence="4" id="KW-1185">Reference proteome</keyword>
<reference evidence="3" key="2">
    <citation type="submission" date="2020-09" db="EMBL/GenBank/DDBJ databases">
        <authorList>
            <person name="Sun Q."/>
            <person name="Zhou Y."/>
        </authorList>
    </citation>
    <scope>NUCLEOTIDE SEQUENCE</scope>
    <source>
        <strain evidence="3">CGMCC 1.15725</strain>
    </source>
</reference>
<protein>
    <submittedName>
        <fullName evidence="3">Short-chain dehydrogenase</fullName>
    </submittedName>
</protein>
<organism evidence="3 4">
    <name type="scientific">Aliidongia dinghuensis</name>
    <dbReference type="NCBI Taxonomy" id="1867774"/>
    <lineage>
        <taxon>Bacteria</taxon>
        <taxon>Pseudomonadati</taxon>
        <taxon>Pseudomonadota</taxon>
        <taxon>Alphaproteobacteria</taxon>
        <taxon>Rhodospirillales</taxon>
        <taxon>Dongiaceae</taxon>
        <taxon>Aliidongia</taxon>
    </lineage>
</organism>
<dbReference type="Proteomes" id="UP000646365">
    <property type="component" value="Unassembled WGS sequence"/>
</dbReference>
<dbReference type="Pfam" id="PF13561">
    <property type="entry name" value="adh_short_C2"/>
    <property type="match status" value="1"/>
</dbReference>
<dbReference type="PRINTS" id="PR00080">
    <property type="entry name" value="SDRFAMILY"/>
</dbReference>
<dbReference type="SUPFAM" id="SSF51735">
    <property type="entry name" value="NAD(P)-binding Rossmann-fold domains"/>
    <property type="match status" value="1"/>
</dbReference>